<dbReference type="PANTHER" id="PTHR47197:SF3">
    <property type="entry name" value="DIHYDRO-HEME D1 DEHYDROGENASE"/>
    <property type="match status" value="1"/>
</dbReference>
<comment type="caution">
    <text evidence="1">The sequence shown here is derived from an EMBL/GenBank/DDBJ whole genome shotgun (WGS) entry which is preliminary data.</text>
</comment>
<dbReference type="Proteomes" id="UP000198302">
    <property type="component" value="Unassembled WGS sequence"/>
</dbReference>
<evidence type="ECO:0000313" key="2">
    <source>
        <dbReference type="EMBL" id="OXA84696.1"/>
    </source>
</evidence>
<reference evidence="1 3" key="1">
    <citation type="submission" date="2015-01" db="EMBL/GenBank/DDBJ databases">
        <title>Genome of Flavobacterium hibernum DSM 12611.</title>
        <authorList>
            <person name="Stropko S.J."/>
            <person name="Pipes S.E."/>
            <person name="Newman J.D."/>
        </authorList>
    </citation>
    <scope>NUCLEOTIDE SEQUENCE [LARGE SCALE GENOMIC DNA]</scope>
    <source>
        <strain evidence="1 3">DSM 12611</strain>
    </source>
</reference>
<dbReference type="InterPro" id="IPR011964">
    <property type="entry name" value="YVTN_b-propeller_repeat"/>
</dbReference>
<evidence type="ECO:0000313" key="4">
    <source>
        <dbReference type="Proteomes" id="UP000198302"/>
    </source>
</evidence>
<dbReference type="OrthoDB" id="9803927at2"/>
<dbReference type="InterPro" id="IPR015943">
    <property type="entry name" value="WD40/YVTN_repeat-like_dom_sf"/>
</dbReference>
<name>A0A0D0F4N9_9FLAO</name>
<proteinExistence type="predicted"/>
<dbReference type="EMBL" id="JPRK01000002">
    <property type="protein sequence ID" value="KIO54626.1"/>
    <property type="molecule type" value="Genomic_DNA"/>
</dbReference>
<dbReference type="NCBIfam" id="TIGR02276">
    <property type="entry name" value="beta_rpt_yvtn"/>
    <property type="match status" value="2"/>
</dbReference>
<keyword evidence="4" id="KW-1185">Reference proteome</keyword>
<organism evidence="1 3">
    <name type="scientific">Flavobacterium hibernum</name>
    <dbReference type="NCBI Taxonomy" id="37752"/>
    <lineage>
        <taxon>Bacteria</taxon>
        <taxon>Pseudomonadati</taxon>
        <taxon>Bacteroidota</taxon>
        <taxon>Flavobacteriia</taxon>
        <taxon>Flavobacteriales</taxon>
        <taxon>Flavobacteriaceae</taxon>
        <taxon>Flavobacterium</taxon>
    </lineage>
</organism>
<dbReference type="SUPFAM" id="SSF51004">
    <property type="entry name" value="C-terminal (heme d1) domain of cytochrome cd1-nitrite reductase"/>
    <property type="match status" value="1"/>
</dbReference>
<protein>
    <recommendedName>
        <fullName evidence="5">Lipoprotein</fullName>
    </recommendedName>
</protein>
<evidence type="ECO:0000313" key="1">
    <source>
        <dbReference type="EMBL" id="KIO54626.1"/>
    </source>
</evidence>
<evidence type="ECO:0008006" key="5">
    <source>
        <dbReference type="Google" id="ProtNLM"/>
    </source>
</evidence>
<dbReference type="InterPro" id="IPR051200">
    <property type="entry name" value="Host-pathogen_enzymatic-act"/>
</dbReference>
<accession>A0A0D0F4N9</accession>
<gene>
    <name evidence="2" type="ORF">B0A73_18975</name>
    <name evidence="1" type="ORF">IW18_01065</name>
</gene>
<dbReference type="STRING" id="37752.IW18_01065"/>
<dbReference type="EMBL" id="MUGX01000029">
    <property type="protein sequence ID" value="OXA84696.1"/>
    <property type="molecule type" value="Genomic_DNA"/>
</dbReference>
<dbReference type="PROSITE" id="PS51257">
    <property type="entry name" value="PROKAR_LIPOPROTEIN"/>
    <property type="match status" value="1"/>
</dbReference>
<dbReference type="Proteomes" id="UP000032061">
    <property type="component" value="Unassembled WGS sequence"/>
</dbReference>
<reference evidence="2 4" key="2">
    <citation type="submission" date="2016-11" db="EMBL/GenBank/DDBJ databases">
        <title>Whole genomes of Flavobacteriaceae.</title>
        <authorList>
            <person name="Stine C."/>
            <person name="Li C."/>
            <person name="Tadesse D."/>
        </authorList>
    </citation>
    <scope>NUCLEOTIDE SEQUENCE [LARGE SCALE GENOMIC DNA]</scope>
    <source>
        <strain evidence="2 4">ATCC 51468</strain>
    </source>
</reference>
<dbReference type="RefSeq" id="WP_041515714.1">
    <property type="nucleotide sequence ID" value="NZ_JPRK01000002.1"/>
</dbReference>
<dbReference type="Gene3D" id="2.130.10.10">
    <property type="entry name" value="YVTN repeat-like/Quinoprotein amine dehydrogenase"/>
    <property type="match status" value="2"/>
</dbReference>
<sequence length="356" mass="37772">MKNIITVSSMLGVLILGTVSLFSCSKMDDMNMSDPKLNINYPAAYVVNGQDGTISVIKLETNEVTETLSLMGSGNDMIMWPHHISLHSNHLAIGVPGMDFSAGHTAGMGGMTGKLLVIDPASGATVKNISLSMMNHNTIYSPNGSEIWVPQMDINGKVLVYDALTYALKSTIAVGMMPAELTFSSDGTKAYIANGDDNTVSVINTATKQVTATVAVGKNPVGAWTGTDARMYVDNEDGQSISVINVATDAVGQTIDLGFMPGIASHNGNKKELWVSDPVNAKVHYWTWDQTKMMWVHGGVFTTGAGAHAITFTADGNTAYVTNQTANTVSVVNVSNHTVSKTINVGRKPNGLVLKI</sequence>
<evidence type="ECO:0000313" key="3">
    <source>
        <dbReference type="Proteomes" id="UP000032061"/>
    </source>
</evidence>
<dbReference type="InterPro" id="IPR011048">
    <property type="entry name" value="Haem_d1_sf"/>
</dbReference>
<dbReference type="AlphaFoldDB" id="A0A0D0F4N9"/>
<dbReference type="PANTHER" id="PTHR47197">
    <property type="entry name" value="PROTEIN NIRF"/>
    <property type="match status" value="1"/>
</dbReference>